<evidence type="ECO:0000313" key="1">
    <source>
        <dbReference type="EMBL" id="WNH09998.1"/>
    </source>
</evidence>
<dbReference type="RefSeq" id="WP_415866347.1">
    <property type="nucleotide sequence ID" value="NZ_CP134537.1"/>
</dbReference>
<reference evidence="1 2" key="1">
    <citation type="submission" date="2023-09" db="EMBL/GenBank/DDBJ databases">
        <title>Thalassobella suaedae gen. nov., sp. nov., a marine bacterium of the family Flavobacteriaceae isolated from a halophyte Suaeda japonica.</title>
        <authorList>
            <person name="Lee S.Y."/>
            <person name="Hwang C.Y."/>
        </authorList>
    </citation>
    <scope>NUCLEOTIDE SEQUENCE [LARGE SCALE GENOMIC DNA]</scope>
    <source>
        <strain evidence="1 2">HL-DH14</strain>
    </source>
</reference>
<name>A0ABY9XW75_9FLAO</name>
<sequence>MQVEISKKKNIENLWSQLNDDGTKSKFIKLCAKEFNRSVKTIRQWWFSNYGDWSVPKEFQDKVISLLQIQINLQNTDN</sequence>
<protein>
    <submittedName>
        <fullName evidence="1">Uncharacterized protein</fullName>
    </submittedName>
</protein>
<gene>
    <name evidence="1" type="ORF">RHP51_04695</name>
</gene>
<dbReference type="EMBL" id="CP134537">
    <property type="protein sequence ID" value="WNH09998.1"/>
    <property type="molecule type" value="Genomic_DNA"/>
</dbReference>
<accession>A0ABY9XW75</accession>
<organism evidence="1 2">
    <name type="scientific">Thalassobellus suaedae</name>
    <dbReference type="NCBI Taxonomy" id="3074124"/>
    <lineage>
        <taxon>Bacteria</taxon>
        <taxon>Pseudomonadati</taxon>
        <taxon>Bacteroidota</taxon>
        <taxon>Flavobacteriia</taxon>
        <taxon>Flavobacteriales</taxon>
        <taxon>Flavobacteriaceae</taxon>
        <taxon>Thalassobellus</taxon>
    </lineage>
</organism>
<dbReference type="Proteomes" id="UP001302806">
    <property type="component" value="Chromosome"/>
</dbReference>
<proteinExistence type="predicted"/>
<evidence type="ECO:0000313" key="2">
    <source>
        <dbReference type="Proteomes" id="UP001302806"/>
    </source>
</evidence>